<accession>A0ABR3UTK5</accession>
<evidence type="ECO:0000313" key="2">
    <source>
        <dbReference type="Proteomes" id="UP001578633"/>
    </source>
</evidence>
<dbReference type="RefSeq" id="XP_069310387.1">
    <property type="nucleotide sequence ID" value="XM_069446732.1"/>
</dbReference>
<dbReference type="EMBL" id="JBHGVX010000001">
    <property type="protein sequence ID" value="KAL1799803.1"/>
    <property type="molecule type" value="Genomic_DNA"/>
</dbReference>
<gene>
    <name evidence="1" type="ORF">ACET3X_000145</name>
</gene>
<proteinExistence type="predicted"/>
<reference evidence="1 2" key="1">
    <citation type="submission" date="2024-09" db="EMBL/GenBank/DDBJ databases">
        <title>T2T genomes of carrot and Alternaria dauci and their utility for understanding host-pathogen interaction during carrot leaf blight disease.</title>
        <authorList>
            <person name="Liu W."/>
            <person name="Xu S."/>
            <person name="Ou C."/>
            <person name="Liu X."/>
            <person name="Zhuang F."/>
            <person name="Deng X.W."/>
        </authorList>
    </citation>
    <scope>NUCLEOTIDE SEQUENCE [LARGE SCALE GENOMIC DNA]</scope>
    <source>
        <strain evidence="1 2">A2016</strain>
    </source>
</reference>
<dbReference type="GeneID" id="96080467"/>
<comment type="caution">
    <text evidence="1">The sequence shown here is derived from an EMBL/GenBank/DDBJ whole genome shotgun (WGS) entry which is preliminary data.</text>
</comment>
<evidence type="ECO:0000313" key="1">
    <source>
        <dbReference type="EMBL" id="KAL1799803.1"/>
    </source>
</evidence>
<sequence>MEHLDELNALPDRERREKIDKRKRMIEALDHYEKETLQSSIDVSNDDKKCDVLKKHMDMMNNDMKAACADLTTVFLSYLDNFGSPHFPETTTLDAIEDSLLELTPFLSARPVGKDCIDRFPIAVAAWLTYRRTIFSVHTAHTTALLPSQILSPFTIKIKNSCLITKLRKAHRDYLATETGGLWVYEILAGGFVALQNTFEERRRIEVRVREGLEGLERSLVGLGDELGKGAGRWIVGWE</sequence>
<organism evidence="1 2">
    <name type="scientific">Alternaria dauci</name>
    <dbReference type="NCBI Taxonomy" id="48095"/>
    <lineage>
        <taxon>Eukaryota</taxon>
        <taxon>Fungi</taxon>
        <taxon>Dikarya</taxon>
        <taxon>Ascomycota</taxon>
        <taxon>Pezizomycotina</taxon>
        <taxon>Dothideomycetes</taxon>
        <taxon>Pleosporomycetidae</taxon>
        <taxon>Pleosporales</taxon>
        <taxon>Pleosporineae</taxon>
        <taxon>Pleosporaceae</taxon>
        <taxon>Alternaria</taxon>
        <taxon>Alternaria sect. Porri</taxon>
    </lineage>
</organism>
<protein>
    <submittedName>
        <fullName evidence="1">Uncharacterized protein</fullName>
    </submittedName>
</protein>
<keyword evidence="2" id="KW-1185">Reference proteome</keyword>
<dbReference type="Proteomes" id="UP001578633">
    <property type="component" value="Chromosome 1"/>
</dbReference>
<name>A0ABR3UTK5_9PLEO</name>